<evidence type="ECO:0000313" key="1">
    <source>
        <dbReference type="EMBL" id="QEG02383.1"/>
    </source>
</evidence>
<gene>
    <name evidence="1" type="ORF">Mal15_65040</name>
</gene>
<dbReference type="KEGG" id="smam:Mal15_65040"/>
<sequence>MYPKYLAASKRQPRKSSWCSLAWDRGNFEVVFCYYGATGVQ</sequence>
<dbReference type="EMBL" id="CP036264">
    <property type="protein sequence ID" value="QEG02383.1"/>
    <property type="molecule type" value="Genomic_DNA"/>
</dbReference>
<name>A0A5B9MM58_9BACT</name>
<dbReference type="AlphaFoldDB" id="A0A5B9MM58"/>
<organism evidence="1 2">
    <name type="scientific">Stieleria maiorica</name>
    <dbReference type="NCBI Taxonomy" id="2795974"/>
    <lineage>
        <taxon>Bacteria</taxon>
        <taxon>Pseudomonadati</taxon>
        <taxon>Planctomycetota</taxon>
        <taxon>Planctomycetia</taxon>
        <taxon>Pirellulales</taxon>
        <taxon>Pirellulaceae</taxon>
        <taxon>Stieleria</taxon>
    </lineage>
</organism>
<dbReference type="Proteomes" id="UP000321353">
    <property type="component" value="Chromosome"/>
</dbReference>
<reference evidence="1 2" key="1">
    <citation type="submission" date="2019-02" db="EMBL/GenBank/DDBJ databases">
        <title>Planctomycetal bacteria perform biofilm scaping via a novel small molecule.</title>
        <authorList>
            <person name="Jeske O."/>
            <person name="Boedeker C."/>
            <person name="Wiegand S."/>
            <person name="Breitling P."/>
            <person name="Kallscheuer N."/>
            <person name="Jogler M."/>
            <person name="Rohde M."/>
            <person name="Petersen J."/>
            <person name="Medema M.H."/>
            <person name="Surup F."/>
            <person name="Jogler C."/>
        </authorList>
    </citation>
    <scope>NUCLEOTIDE SEQUENCE [LARGE SCALE GENOMIC DNA]</scope>
    <source>
        <strain evidence="1 2">Mal15</strain>
    </source>
</reference>
<protein>
    <submittedName>
        <fullName evidence="1">Uncharacterized protein</fullName>
    </submittedName>
</protein>
<keyword evidence="2" id="KW-1185">Reference proteome</keyword>
<accession>A0A5B9MM58</accession>
<proteinExistence type="predicted"/>
<evidence type="ECO:0000313" key="2">
    <source>
        <dbReference type="Proteomes" id="UP000321353"/>
    </source>
</evidence>